<feature type="region of interest" description="Disordered" evidence="5">
    <location>
        <begin position="852"/>
        <end position="878"/>
    </location>
</feature>
<dbReference type="Pfam" id="PF05691">
    <property type="entry name" value="Raffinose_syn"/>
    <property type="match status" value="1"/>
</dbReference>
<comment type="similarity">
    <text evidence="2">Belongs to the glycosyl hydrolases 36 family.</text>
</comment>
<dbReference type="PANTHER" id="PTHR31268">
    <property type="match status" value="1"/>
</dbReference>
<gene>
    <name evidence="6" type="ORF">SCLTRI_LOCUS5818</name>
</gene>
<dbReference type="Proteomes" id="UP000624404">
    <property type="component" value="Unassembled WGS sequence"/>
</dbReference>
<evidence type="ECO:0000313" key="6">
    <source>
        <dbReference type="EMBL" id="CAD6446105.1"/>
    </source>
</evidence>
<feature type="compositionally biased region" description="Low complexity" evidence="5">
    <location>
        <begin position="852"/>
        <end position="869"/>
    </location>
</feature>
<dbReference type="Gene3D" id="3.20.20.70">
    <property type="entry name" value="Aldolase class I"/>
    <property type="match status" value="1"/>
</dbReference>
<evidence type="ECO:0000256" key="3">
    <source>
        <dbReference type="ARBA" id="ARBA00023277"/>
    </source>
</evidence>
<evidence type="ECO:0000313" key="7">
    <source>
        <dbReference type="Proteomes" id="UP000624404"/>
    </source>
</evidence>
<keyword evidence="3" id="KW-0119">Carbohydrate metabolism</keyword>
<dbReference type="InterPro" id="IPR017853">
    <property type="entry name" value="GH"/>
</dbReference>
<dbReference type="InterPro" id="IPR013785">
    <property type="entry name" value="Aldolase_TIM"/>
</dbReference>
<dbReference type="PANTHER" id="PTHR31268:SF32">
    <property type="entry name" value="GALACTINOL--SUCROSE GALACTOSYLTRANSFERASE 2-RELATED"/>
    <property type="match status" value="1"/>
</dbReference>
<dbReference type="SUPFAM" id="SSF51445">
    <property type="entry name" value="(Trans)glycosidases"/>
    <property type="match status" value="1"/>
</dbReference>
<sequence length="878" mass="98392">MTARIICHPLLGQTTVITGNHVDVTVALSPHEWDGEETTWEVALWYGTKDMTWKQLELIPVHDGIPILAVDSQGPVLFFSNTLKQQSMEEDVVCCTLKYRKIGDSTWKWVNDDPNPVGDAEIIFQKSSSIIPLPSMEEYIPNLPKSVNINFYGLHEKSKSPVWTLAYPIAASMALATESSVERIDVGIPTDMVRYFALVKRMDFWLVPRHGRYKFQLGEDNCQFYSENVESKLEEAILLSFLRSDGTHFVMLALSMDGVEMTLTSGKDGGIVLIGKNEGEEKSEGIVICVVGKTVEDGIAATMDHAKRIIRESLKLGSVVDQSFDRHEVIQEPQHKKSFHDELVYCTWNSLGPTLTSTTLFSALEDLRTSSIYPSTIIIDDGWQSIKPFGSETFPIQHRWSRFEASSISFPEGLTNLSLRIRNLYPWIKNIGIWHGIFGYWGGIDPEDEIGRNYKLRWVEINNHHRSGMWIIDACDVRRFYDDFYSFLVSCGINAVKLDTQGLLNDLKNPKDRRELIPAYQDAIYASLISHFEDRVISCMSQYPSNIFSPQLLLSSSGHTSRKIAMRNSDDFWPNDPTAHPWHIHTNSHTSHLTTHLENIVLDWDMFQTSSCDTTPFSSPDYSSYHAAARSLSGGLVSITDTPGHHNTSLLSRLSCPPFKNIASTEPTPPIILRVNPGKSTDVYSDNKAHRILKIRTSTIETGVRILGLFNPLSHGSTAEIIGLEEFFPSSHSDSHEENDANTEYIVHTSTTNKLSPPISLKTFKTTASKFLITLPSHGYEILTACRIHRIPIPNPLPPPLSRNPNTNDNINTDSILHNHEDENSIKIAILGILNKFTAAAAIKDTSISTSISTSPLTQKTPNPSSQPQLQPPKTPVK</sequence>
<dbReference type="GO" id="GO:0047274">
    <property type="term" value="F:galactinol-sucrose galactosyltransferase activity"/>
    <property type="evidence" value="ECO:0007669"/>
    <property type="project" value="UniProtKB-EC"/>
</dbReference>
<dbReference type="AlphaFoldDB" id="A0A8H2VXU5"/>
<accession>A0A8H2VXU5</accession>
<protein>
    <submittedName>
        <fullName evidence="6">2766078a-f595-47ac-9eeb-edf455e67a82</fullName>
    </submittedName>
</protein>
<organism evidence="6 7">
    <name type="scientific">Sclerotinia trifoliorum</name>
    <dbReference type="NCBI Taxonomy" id="28548"/>
    <lineage>
        <taxon>Eukaryota</taxon>
        <taxon>Fungi</taxon>
        <taxon>Dikarya</taxon>
        <taxon>Ascomycota</taxon>
        <taxon>Pezizomycotina</taxon>
        <taxon>Leotiomycetes</taxon>
        <taxon>Helotiales</taxon>
        <taxon>Sclerotiniaceae</taxon>
        <taxon>Sclerotinia</taxon>
    </lineage>
</organism>
<proteinExistence type="inferred from homology"/>
<evidence type="ECO:0000256" key="4">
    <source>
        <dbReference type="ARBA" id="ARBA00049426"/>
    </source>
</evidence>
<comment type="catalytic activity">
    <reaction evidence="1">
        <text>Hydrolysis of terminal, non-reducing alpha-D-galactose residues in alpha-D-galactosides, including galactose oligosaccharides, galactomannans and galactolipids.</text>
        <dbReference type="EC" id="3.2.1.22"/>
    </reaction>
</comment>
<dbReference type="InterPro" id="IPR008811">
    <property type="entry name" value="Glycosyl_hydrolases_36"/>
</dbReference>
<reference evidence="6" key="1">
    <citation type="submission" date="2020-10" db="EMBL/GenBank/DDBJ databases">
        <authorList>
            <person name="Kusch S."/>
        </authorList>
    </citation>
    <scope>NUCLEOTIDE SEQUENCE</scope>
    <source>
        <strain evidence="6">SwB9</strain>
    </source>
</reference>
<name>A0A8H2VXU5_9HELO</name>
<evidence type="ECO:0000256" key="1">
    <source>
        <dbReference type="ARBA" id="ARBA00001255"/>
    </source>
</evidence>
<keyword evidence="7" id="KW-1185">Reference proteome</keyword>
<evidence type="ECO:0000256" key="5">
    <source>
        <dbReference type="SAM" id="MobiDB-lite"/>
    </source>
</evidence>
<dbReference type="OrthoDB" id="4664297at2759"/>
<dbReference type="EMBL" id="CAJHIA010000017">
    <property type="protein sequence ID" value="CAD6446105.1"/>
    <property type="molecule type" value="Genomic_DNA"/>
</dbReference>
<dbReference type="GO" id="GO:0004557">
    <property type="term" value="F:alpha-galactosidase activity"/>
    <property type="evidence" value="ECO:0007669"/>
    <property type="project" value="UniProtKB-EC"/>
</dbReference>
<comment type="catalytic activity">
    <reaction evidence="4">
        <text>alpha-D-galactosyl-(1-&gt;3)-1D-myo-inositol + sucrose = raffinose + myo-inositol</text>
        <dbReference type="Rhea" id="RHEA:20161"/>
        <dbReference type="ChEBI" id="CHEBI:16634"/>
        <dbReference type="ChEBI" id="CHEBI:17268"/>
        <dbReference type="ChEBI" id="CHEBI:17505"/>
        <dbReference type="ChEBI" id="CHEBI:17992"/>
        <dbReference type="EC" id="2.4.1.82"/>
    </reaction>
</comment>
<comment type="caution">
    <text evidence="6">The sequence shown here is derived from an EMBL/GenBank/DDBJ whole genome shotgun (WGS) entry which is preliminary data.</text>
</comment>
<evidence type="ECO:0000256" key="2">
    <source>
        <dbReference type="ARBA" id="ARBA00007240"/>
    </source>
</evidence>